<dbReference type="Gene3D" id="3.30.70.330">
    <property type="match status" value="1"/>
</dbReference>
<evidence type="ECO:0000256" key="1">
    <source>
        <dbReference type="ARBA" id="ARBA00022884"/>
    </source>
</evidence>
<protein>
    <submittedName>
        <fullName evidence="6">Polyadenylate-binding protein 2-B-like</fullName>
    </submittedName>
</protein>
<dbReference type="Proteomes" id="UP000695000">
    <property type="component" value="Unplaced"/>
</dbReference>
<dbReference type="Pfam" id="PF00076">
    <property type="entry name" value="RRM_1"/>
    <property type="match status" value="1"/>
</dbReference>
<dbReference type="GeneID" id="108566843"/>
<sequence>MASKINNSTVITTDAFMLLEEPSGMDSATVDEAEFMAIKQTMKELDDEMKKLKKIEKQFNISATLTASPLKKSWDAKIMADIKSVYVGNVDYGTTPAVLQAHFHGCGVVKRITIPVSKFDGTPKGFAYIEFSEPSSVDLAMSLDQSLLRGRHIKVVPKRTNKPGFSTTNRPPRSDAFGYHSRGAYRPIRDFTGRFSLRRGYGGQRGGFSRFTPY</sequence>
<keyword evidence="1 2" id="KW-0694">RNA-binding</keyword>
<dbReference type="SUPFAM" id="SSF54928">
    <property type="entry name" value="RNA-binding domain, RBD"/>
    <property type="match status" value="1"/>
</dbReference>
<evidence type="ECO:0000313" key="6">
    <source>
        <dbReference type="RefSeq" id="XP_017782411.1"/>
    </source>
</evidence>
<keyword evidence="5" id="KW-1185">Reference proteome</keyword>
<reference evidence="6" key="1">
    <citation type="submission" date="2025-08" db="UniProtKB">
        <authorList>
            <consortium name="RefSeq"/>
        </authorList>
    </citation>
    <scope>IDENTIFICATION</scope>
    <source>
        <tissue evidence="6">Whole Larva</tissue>
    </source>
</reference>
<dbReference type="PANTHER" id="PTHR23236:SF12">
    <property type="entry name" value="EUKARYOTIC INITIATION FACTOR 4B-RELATED"/>
    <property type="match status" value="1"/>
</dbReference>
<organism evidence="5 6">
    <name type="scientific">Nicrophorus vespilloides</name>
    <name type="common">Boreal carrion beetle</name>
    <dbReference type="NCBI Taxonomy" id="110193"/>
    <lineage>
        <taxon>Eukaryota</taxon>
        <taxon>Metazoa</taxon>
        <taxon>Ecdysozoa</taxon>
        <taxon>Arthropoda</taxon>
        <taxon>Hexapoda</taxon>
        <taxon>Insecta</taxon>
        <taxon>Pterygota</taxon>
        <taxon>Neoptera</taxon>
        <taxon>Endopterygota</taxon>
        <taxon>Coleoptera</taxon>
        <taxon>Polyphaga</taxon>
        <taxon>Staphyliniformia</taxon>
        <taxon>Silphidae</taxon>
        <taxon>Nicrophorinae</taxon>
        <taxon>Nicrophorus</taxon>
    </lineage>
</organism>
<dbReference type="PROSITE" id="PS50102">
    <property type="entry name" value="RRM"/>
    <property type="match status" value="1"/>
</dbReference>
<feature type="domain" description="RRM" evidence="4">
    <location>
        <begin position="83"/>
        <end position="160"/>
    </location>
</feature>
<dbReference type="InterPro" id="IPR000504">
    <property type="entry name" value="RRM_dom"/>
</dbReference>
<dbReference type="InterPro" id="IPR012677">
    <property type="entry name" value="Nucleotide-bd_a/b_plait_sf"/>
</dbReference>
<evidence type="ECO:0000313" key="5">
    <source>
        <dbReference type="Proteomes" id="UP000695000"/>
    </source>
</evidence>
<feature type="region of interest" description="Disordered" evidence="3">
    <location>
        <begin position="158"/>
        <end position="179"/>
    </location>
</feature>
<gene>
    <name evidence="6" type="primary">LOC108566843</name>
</gene>
<accession>A0ABM1N6G1</accession>
<dbReference type="InterPro" id="IPR035979">
    <property type="entry name" value="RBD_domain_sf"/>
</dbReference>
<dbReference type="RefSeq" id="XP_017782411.1">
    <property type="nucleotide sequence ID" value="XM_017926922.1"/>
</dbReference>
<name>A0ABM1N6G1_NICVS</name>
<evidence type="ECO:0000256" key="3">
    <source>
        <dbReference type="SAM" id="MobiDB-lite"/>
    </source>
</evidence>
<proteinExistence type="predicted"/>
<evidence type="ECO:0000256" key="2">
    <source>
        <dbReference type="PROSITE-ProRule" id="PRU00176"/>
    </source>
</evidence>
<dbReference type="PANTHER" id="PTHR23236">
    <property type="entry name" value="EUKARYOTIC TRANSLATION INITIATION FACTOR 4B/4H"/>
    <property type="match status" value="1"/>
</dbReference>
<dbReference type="SMART" id="SM00360">
    <property type="entry name" value="RRM"/>
    <property type="match status" value="1"/>
</dbReference>
<evidence type="ECO:0000259" key="4">
    <source>
        <dbReference type="PROSITE" id="PS50102"/>
    </source>
</evidence>